<dbReference type="RefSeq" id="WP_033097027.1">
    <property type="nucleotide sequence ID" value="NZ_CP063450.1"/>
</dbReference>
<accession>A0A7M2XIM3</accession>
<organism evidence="1 2">
    <name type="scientific">Rhodococcus pyridinivorans</name>
    <dbReference type="NCBI Taxonomy" id="103816"/>
    <lineage>
        <taxon>Bacteria</taxon>
        <taxon>Bacillati</taxon>
        <taxon>Actinomycetota</taxon>
        <taxon>Actinomycetes</taxon>
        <taxon>Mycobacteriales</taxon>
        <taxon>Nocardiaceae</taxon>
        <taxon>Rhodococcus</taxon>
    </lineage>
</organism>
<dbReference type="EMBL" id="CP063450">
    <property type="protein sequence ID" value="QOV97618.1"/>
    <property type="molecule type" value="Genomic_DNA"/>
</dbReference>
<protein>
    <submittedName>
        <fullName evidence="1">Uncharacterized protein</fullName>
    </submittedName>
</protein>
<evidence type="ECO:0000313" key="2">
    <source>
        <dbReference type="Proteomes" id="UP000593818"/>
    </source>
</evidence>
<evidence type="ECO:0000313" key="1">
    <source>
        <dbReference type="EMBL" id="QOV97618.1"/>
    </source>
</evidence>
<dbReference type="AlphaFoldDB" id="A0A7M2XIM3"/>
<proteinExistence type="predicted"/>
<gene>
    <name evidence="1" type="ORF">INP59_16985</name>
</gene>
<sequence length="60" mass="6495">MTDEQTVELWPVNMRTGLWCTTCQLPSVVEFDLATLGDDGVTVVAEAATVCTECPSEDTD</sequence>
<name>A0A7M2XIM3_9NOCA</name>
<reference evidence="1 2" key="1">
    <citation type="submission" date="2020-10" db="EMBL/GenBank/DDBJ databases">
        <title>Whole genome sequence of oil-degrading bacteria Rhodococcus pyridinivorans strain 5Ap.</title>
        <authorList>
            <person name="Akhremchuk A.E."/>
            <person name="Valentovich L.N."/>
            <person name="Charniauskaya M.I."/>
            <person name="Bukliarevich H.A."/>
            <person name="Titok M.A."/>
        </authorList>
    </citation>
    <scope>NUCLEOTIDE SEQUENCE [LARGE SCALE GENOMIC DNA]</scope>
    <source>
        <strain evidence="1 2">5Ap</strain>
    </source>
</reference>
<keyword evidence="2" id="KW-1185">Reference proteome</keyword>
<dbReference type="Proteomes" id="UP000593818">
    <property type="component" value="Chromosome"/>
</dbReference>